<dbReference type="Proteomes" id="UP001327986">
    <property type="component" value="Chromosome"/>
</dbReference>
<gene>
    <name evidence="1" type="ORF">VLL09_05205</name>
</gene>
<sequence length="116" mass="13087">MIPIRNVYYMLSYAFQVLNEQGYKNIATEQFDNTAELCAAILTKGIDINGFNYDIYIDDLTAEFGMNTVLGDIRVTAQGGVNEAGYTYPNLVYEFTPVNLVFPDLPLPEVEAIWNE</sequence>
<evidence type="ECO:0000313" key="1">
    <source>
        <dbReference type="EMBL" id="WRO06786.1"/>
    </source>
</evidence>
<dbReference type="AlphaFoldDB" id="A0AB38Z8A9"/>
<organism evidence="1 2">
    <name type="scientific">Dehalococcoides mccartyi</name>
    <dbReference type="NCBI Taxonomy" id="61435"/>
    <lineage>
        <taxon>Bacteria</taxon>
        <taxon>Bacillati</taxon>
        <taxon>Chloroflexota</taxon>
        <taxon>Dehalococcoidia</taxon>
        <taxon>Dehalococcoidales</taxon>
        <taxon>Dehalococcoidaceae</taxon>
        <taxon>Dehalococcoides</taxon>
    </lineage>
</organism>
<reference evidence="1" key="1">
    <citation type="submission" date="2023-12" db="EMBL/GenBank/DDBJ databases">
        <title>Isolation of organohalide respiring bacteria Dehalococcoides mccartyi strain GPTCE1 in groundwater collected near a chemical plant in Suzhou, China.</title>
        <authorList>
            <person name="Liu G."/>
        </authorList>
    </citation>
    <scope>NUCLEOTIDE SEQUENCE</scope>
    <source>
        <strain evidence="1">GPTCE1</strain>
    </source>
</reference>
<name>A0AB38Z8A9_9CHLR</name>
<protein>
    <submittedName>
        <fullName evidence="1">Uncharacterized protein</fullName>
    </submittedName>
</protein>
<evidence type="ECO:0000313" key="2">
    <source>
        <dbReference type="Proteomes" id="UP001327986"/>
    </source>
</evidence>
<dbReference type="EMBL" id="CP141531">
    <property type="protein sequence ID" value="WRO06786.1"/>
    <property type="molecule type" value="Genomic_DNA"/>
</dbReference>
<proteinExistence type="predicted"/>
<accession>A0AB38Z8A9</accession>